<protein>
    <submittedName>
        <fullName evidence="3">Uncharacterized protein</fullName>
    </submittedName>
</protein>
<feature type="region of interest" description="Disordered" evidence="2">
    <location>
        <begin position="1"/>
        <end position="44"/>
    </location>
</feature>
<reference evidence="3" key="1">
    <citation type="submission" date="2021-06" db="EMBL/GenBank/DDBJ databases">
        <authorList>
            <person name="Hodson N. C."/>
            <person name="Mongue J. A."/>
            <person name="Jaron S. K."/>
        </authorList>
    </citation>
    <scope>NUCLEOTIDE SEQUENCE</scope>
</reference>
<dbReference type="AlphaFoldDB" id="A0A8J2LCL9"/>
<evidence type="ECO:0000313" key="3">
    <source>
        <dbReference type="EMBL" id="CAG7833057.1"/>
    </source>
</evidence>
<evidence type="ECO:0000256" key="1">
    <source>
        <dbReference type="SAM" id="Coils"/>
    </source>
</evidence>
<dbReference type="Proteomes" id="UP000708208">
    <property type="component" value="Unassembled WGS sequence"/>
</dbReference>
<feature type="compositionally biased region" description="Polar residues" evidence="2">
    <location>
        <begin position="7"/>
        <end position="24"/>
    </location>
</feature>
<organism evidence="3 4">
    <name type="scientific">Allacma fusca</name>
    <dbReference type="NCBI Taxonomy" id="39272"/>
    <lineage>
        <taxon>Eukaryota</taxon>
        <taxon>Metazoa</taxon>
        <taxon>Ecdysozoa</taxon>
        <taxon>Arthropoda</taxon>
        <taxon>Hexapoda</taxon>
        <taxon>Collembola</taxon>
        <taxon>Symphypleona</taxon>
        <taxon>Sminthuridae</taxon>
        <taxon>Allacma</taxon>
    </lineage>
</organism>
<evidence type="ECO:0000256" key="2">
    <source>
        <dbReference type="SAM" id="MobiDB-lite"/>
    </source>
</evidence>
<keyword evidence="4" id="KW-1185">Reference proteome</keyword>
<gene>
    <name evidence="3" type="ORF">AFUS01_LOCUS42706</name>
</gene>
<feature type="coiled-coil region" evidence="1">
    <location>
        <begin position="73"/>
        <end position="107"/>
    </location>
</feature>
<proteinExistence type="predicted"/>
<name>A0A8J2LCL9_9HEXA</name>
<accession>A0A8J2LCL9</accession>
<sequence>MPINRTPPRQNQPLITSFTTPSTAKQRREDEGETPHNTNPKASSMNYEIIKQLLRKLGCKIKKEIQESQSRITTQIEWRISELQARCDELEQKNLVQEKSIAELQLANQHICQEIKNKNVYIGGIPESKEEKTLTRQHDDGIAQ</sequence>
<keyword evidence="1" id="KW-0175">Coiled coil</keyword>
<feature type="compositionally biased region" description="Polar residues" evidence="2">
    <location>
        <begin position="35"/>
        <end position="44"/>
    </location>
</feature>
<evidence type="ECO:0000313" key="4">
    <source>
        <dbReference type="Proteomes" id="UP000708208"/>
    </source>
</evidence>
<dbReference type="EMBL" id="CAJVCH010568306">
    <property type="protein sequence ID" value="CAG7833057.1"/>
    <property type="molecule type" value="Genomic_DNA"/>
</dbReference>
<comment type="caution">
    <text evidence="3">The sequence shown here is derived from an EMBL/GenBank/DDBJ whole genome shotgun (WGS) entry which is preliminary data.</text>
</comment>